<sequence>MKFDTSDGGAEANETPETPNSLQIGSTSTTSMKSNPTAESSSSHSSPANLHHVRGDLLAHDADYIVHQCNCRTTRAMGLAYSLFGSFPHANTYTKPSDPKRVPGTLTLHGGPGTGLRGVINLYGQDAPGKVSHHTTPAAETKAQRLTWFQNALLQLADVPNLKSVAFPHGIGCGLAGGSWTQYEAALVAFAVLTPETEVYIVQMPTTALKGQLKRSKASKERSDPNKSVTIDLTSDNDEDDDDDDYAASVALAKKLSQPPSSSTSADEEAALEAASLALARSLSQHHPSAASSSSSDEAASQALARRLSQELQPLISPSLPQNALYAHLKSDADNYRRSCEGPPTAPWTTITSFDGTQQRLKRSPHGWRENYPVEACTDLEILAQLQDLGSPPPPNGITTNKSNATLMRLLCSWRKHVVSTKLETKAPGETRFRSGTICTSEQTWLGRKTEKGGIIGVVAATTSTVDTLLAILNLKNEGAKATNAGFAMLIWLRLNLEGGIAAPEGVVAFEKRLKERKETDRDRVQRLGHNHAAIIAEKRPGYKRLTGIECFAGSPWYWACKAIIERRPVHRDLRHAILARAHLP</sequence>
<feature type="region of interest" description="Disordered" evidence="1">
    <location>
        <begin position="1"/>
        <end position="50"/>
    </location>
</feature>
<organism evidence="3 4">
    <name type="scientific">Triparma columacea</name>
    <dbReference type="NCBI Taxonomy" id="722753"/>
    <lineage>
        <taxon>Eukaryota</taxon>
        <taxon>Sar</taxon>
        <taxon>Stramenopiles</taxon>
        <taxon>Ochrophyta</taxon>
        <taxon>Bolidophyceae</taxon>
        <taxon>Parmales</taxon>
        <taxon>Triparmaceae</taxon>
        <taxon>Triparma</taxon>
    </lineage>
</organism>
<dbReference type="InterPro" id="IPR043472">
    <property type="entry name" value="Macro_dom-like"/>
</dbReference>
<feature type="domain" description="Macro" evidence="2">
    <location>
        <begin position="49"/>
        <end position="187"/>
    </location>
</feature>
<dbReference type="Gene3D" id="3.40.220.10">
    <property type="entry name" value="Leucine Aminopeptidase, subunit E, domain 1"/>
    <property type="match status" value="1"/>
</dbReference>
<dbReference type="PANTHER" id="PTHR12521">
    <property type="entry name" value="PROTEIN C6ORF130"/>
    <property type="match status" value="1"/>
</dbReference>
<dbReference type="GO" id="GO:0140291">
    <property type="term" value="P:peptidyl-glutamate ADP-deribosylation"/>
    <property type="evidence" value="ECO:0007669"/>
    <property type="project" value="TreeGrafter"/>
</dbReference>
<comment type="caution">
    <text evidence="3">The sequence shown here is derived from an EMBL/GenBank/DDBJ whole genome shotgun (WGS) entry which is preliminary data.</text>
</comment>
<protein>
    <recommendedName>
        <fullName evidence="2">Macro domain-containing protein</fullName>
    </recommendedName>
</protein>
<name>A0A9W7GH46_9STRA</name>
<dbReference type="SUPFAM" id="SSF52949">
    <property type="entry name" value="Macro domain-like"/>
    <property type="match status" value="1"/>
</dbReference>
<feature type="region of interest" description="Disordered" evidence="1">
    <location>
        <begin position="282"/>
        <end position="304"/>
    </location>
</feature>
<dbReference type="InterPro" id="IPR002589">
    <property type="entry name" value="Macro_dom"/>
</dbReference>
<reference evidence="4" key="1">
    <citation type="journal article" date="2023" name="Commun. Biol.">
        <title>Genome analysis of Parmales, the sister group of diatoms, reveals the evolutionary specialization of diatoms from phago-mixotrophs to photoautotrophs.</title>
        <authorList>
            <person name="Ban H."/>
            <person name="Sato S."/>
            <person name="Yoshikawa S."/>
            <person name="Yamada K."/>
            <person name="Nakamura Y."/>
            <person name="Ichinomiya M."/>
            <person name="Sato N."/>
            <person name="Blanc-Mathieu R."/>
            <person name="Endo H."/>
            <person name="Kuwata A."/>
            <person name="Ogata H."/>
        </authorList>
    </citation>
    <scope>NUCLEOTIDE SEQUENCE [LARGE SCALE GENOMIC DNA]</scope>
</reference>
<dbReference type="PANTHER" id="PTHR12521:SF0">
    <property type="entry name" value="ADP-RIBOSE GLYCOHYDROLASE OARD1"/>
    <property type="match status" value="1"/>
</dbReference>
<dbReference type="OrthoDB" id="10266717at2759"/>
<feature type="compositionally biased region" description="Acidic residues" evidence="1">
    <location>
        <begin position="235"/>
        <end position="244"/>
    </location>
</feature>
<evidence type="ECO:0000313" key="4">
    <source>
        <dbReference type="Proteomes" id="UP001165065"/>
    </source>
</evidence>
<gene>
    <name evidence="3" type="ORF">TrCOL_g5493</name>
</gene>
<dbReference type="Proteomes" id="UP001165065">
    <property type="component" value="Unassembled WGS sequence"/>
</dbReference>
<dbReference type="InterPro" id="IPR050892">
    <property type="entry name" value="ADP-ribose_metab_enzymes"/>
</dbReference>
<keyword evidence="4" id="KW-1185">Reference proteome</keyword>
<dbReference type="EMBL" id="BRYA01000208">
    <property type="protein sequence ID" value="GMI44168.1"/>
    <property type="molecule type" value="Genomic_DNA"/>
</dbReference>
<accession>A0A9W7GH46</accession>
<dbReference type="SMART" id="SM00506">
    <property type="entry name" value="A1pp"/>
    <property type="match status" value="1"/>
</dbReference>
<evidence type="ECO:0000259" key="2">
    <source>
        <dbReference type="SMART" id="SM00506"/>
    </source>
</evidence>
<dbReference type="AlphaFoldDB" id="A0A9W7GH46"/>
<evidence type="ECO:0000256" key="1">
    <source>
        <dbReference type="SAM" id="MobiDB-lite"/>
    </source>
</evidence>
<feature type="compositionally biased region" description="Polar residues" evidence="1">
    <location>
        <begin position="15"/>
        <end position="39"/>
    </location>
</feature>
<evidence type="ECO:0000313" key="3">
    <source>
        <dbReference type="EMBL" id="GMI44168.1"/>
    </source>
</evidence>
<proteinExistence type="predicted"/>
<feature type="region of interest" description="Disordered" evidence="1">
    <location>
        <begin position="211"/>
        <end position="244"/>
    </location>
</feature>